<comment type="caution">
    <text evidence="2">The sequence shown here is derived from an EMBL/GenBank/DDBJ whole genome shotgun (WGS) entry which is preliminary data.</text>
</comment>
<dbReference type="InterPro" id="IPR000719">
    <property type="entry name" value="Prot_kinase_dom"/>
</dbReference>
<gene>
    <name evidence="2" type="ORF">M9Y10_020822</name>
</gene>
<sequence>MTALDFAKEFNYPEIVDLLTNGPREKIETTDEKKVEFETIKQDKELLLEKTQEQEETINQLQQKNCEQAEEINKLKSYLFALKEKVKDIEFFEISEYEEIAVIEEGSTSSIKNVIKKEKGKYVKKEMKNFTHEMLQRFLLESEILFKLRHPCIVRIFGFNNGDETHPPSIVISHEPKSLESAIKNEELDESLKNRITVELVLGMRYIHEHNFMHRNLKPSNILLSKNRHVRISDFGLSKEESHESSQTKGIGALQFMAPELFEDNNDSYTNKVDVYSFGITLIFIITDKYPTFSMRNAVMGVIPQLPSSVVNWVRELIARCLSQSLENRPSFAQIFEIMKSNNYDMFNENIHQSLTTRQQRMKNLIEERILKIEAFEYQHQQQ</sequence>
<dbReference type="Pfam" id="PF00069">
    <property type="entry name" value="Pkinase"/>
    <property type="match status" value="1"/>
</dbReference>
<dbReference type="InterPro" id="IPR011009">
    <property type="entry name" value="Kinase-like_dom_sf"/>
</dbReference>
<keyword evidence="3" id="KW-1185">Reference proteome</keyword>
<organism evidence="2 3">
    <name type="scientific">Tritrichomonas musculus</name>
    <dbReference type="NCBI Taxonomy" id="1915356"/>
    <lineage>
        <taxon>Eukaryota</taxon>
        <taxon>Metamonada</taxon>
        <taxon>Parabasalia</taxon>
        <taxon>Tritrichomonadida</taxon>
        <taxon>Tritrichomonadidae</taxon>
        <taxon>Tritrichomonas</taxon>
    </lineage>
</organism>
<reference evidence="2 3" key="1">
    <citation type="submission" date="2024-04" db="EMBL/GenBank/DDBJ databases">
        <title>Tritrichomonas musculus Genome.</title>
        <authorList>
            <person name="Alves-Ferreira E."/>
            <person name="Grigg M."/>
            <person name="Lorenzi H."/>
            <person name="Galac M."/>
        </authorList>
    </citation>
    <scope>NUCLEOTIDE SEQUENCE [LARGE SCALE GENOMIC DNA]</scope>
    <source>
        <strain evidence="2 3">EAF2021</strain>
    </source>
</reference>
<accession>A0ABR2HGP2</accession>
<evidence type="ECO:0000259" key="1">
    <source>
        <dbReference type="PROSITE" id="PS50011"/>
    </source>
</evidence>
<proteinExistence type="predicted"/>
<name>A0ABR2HGP2_9EUKA</name>
<dbReference type="PANTHER" id="PTHR23257:SF963">
    <property type="entry name" value="AT08303P"/>
    <property type="match status" value="1"/>
</dbReference>
<protein>
    <recommendedName>
        <fullName evidence="1">Protein kinase domain-containing protein</fullName>
    </recommendedName>
</protein>
<evidence type="ECO:0000313" key="2">
    <source>
        <dbReference type="EMBL" id="KAK8845894.1"/>
    </source>
</evidence>
<dbReference type="EMBL" id="JAPFFF010000030">
    <property type="protein sequence ID" value="KAK8845894.1"/>
    <property type="molecule type" value="Genomic_DNA"/>
</dbReference>
<dbReference type="PANTHER" id="PTHR23257">
    <property type="entry name" value="SERINE-THREONINE PROTEIN KINASE"/>
    <property type="match status" value="1"/>
</dbReference>
<dbReference type="Proteomes" id="UP001470230">
    <property type="component" value="Unassembled WGS sequence"/>
</dbReference>
<dbReference type="SUPFAM" id="SSF56112">
    <property type="entry name" value="Protein kinase-like (PK-like)"/>
    <property type="match status" value="1"/>
</dbReference>
<evidence type="ECO:0000313" key="3">
    <source>
        <dbReference type="Proteomes" id="UP001470230"/>
    </source>
</evidence>
<dbReference type="InterPro" id="IPR050167">
    <property type="entry name" value="Ser_Thr_protein_kinase"/>
</dbReference>
<dbReference type="Gene3D" id="1.10.510.10">
    <property type="entry name" value="Transferase(Phosphotransferase) domain 1"/>
    <property type="match status" value="1"/>
</dbReference>
<feature type="domain" description="Protein kinase" evidence="1">
    <location>
        <begin position="97"/>
        <end position="347"/>
    </location>
</feature>
<dbReference type="PROSITE" id="PS50011">
    <property type="entry name" value="PROTEIN_KINASE_DOM"/>
    <property type="match status" value="1"/>
</dbReference>